<dbReference type="OrthoDB" id="9810674at2"/>
<dbReference type="RefSeq" id="WP_072379487.1">
    <property type="nucleotide sequence ID" value="NZ_FNXB01000035.1"/>
</dbReference>
<reference evidence="4" key="3">
    <citation type="submission" date="2016-10" db="EMBL/GenBank/DDBJ databases">
        <authorList>
            <person name="Wibberg D."/>
        </authorList>
    </citation>
    <scope>NUCLEOTIDE SEQUENCE [LARGE SCALE GENOMIC DNA]</scope>
</reference>
<sequence length="245" mass="25838">MRPAAILTAIAGIGTVAGLIAAGGERLGSAIDPEETAAPTDLHVPPPAAAARPTTNPEASMNARHVDDVSQFYPAVVDGKPLERIAAAEPEQPARIAEDKDVNLVRPVAESAGVLAFGERRLQLAGINPTPADKICTDSKGREWPCGMLAKTNVRLFLRLRTVRCDLDSSEWTGTVTAACRIGTQDISQWLVENGWAEAEKGSALAEVGEKARQTGKGLYGDDPRSATETSIPENLPSDLPLDGL</sequence>
<name>A0A1H8STS6_9HYPH</name>
<protein>
    <recommendedName>
        <fullName evidence="6">TNase-like domain-containing protein</fullName>
    </recommendedName>
</protein>
<dbReference type="InterPro" id="IPR035437">
    <property type="entry name" value="SNase_OB-fold_sf"/>
</dbReference>
<dbReference type="Proteomes" id="UP000198939">
    <property type="component" value="Unassembled WGS sequence"/>
</dbReference>
<evidence type="ECO:0000313" key="2">
    <source>
        <dbReference type="EMBL" id="SEI13821.1"/>
    </source>
</evidence>
<dbReference type="EMBL" id="FOCV01000026">
    <property type="protein sequence ID" value="SEO81886.1"/>
    <property type="molecule type" value="Genomic_DNA"/>
</dbReference>
<reference evidence="3 5" key="2">
    <citation type="submission" date="2016-10" db="EMBL/GenBank/DDBJ databases">
        <authorList>
            <person name="Varghese N."/>
            <person name="Submissions S."/>
        </authorList>
    </citation>
    <scope>NUCLEOTIDE SEQUENCE [LARGE SCALE GENOMIC DNA]</scope>
    <source>
        <strain evidence="3 5">CGMCC 1.7071</strain>
    </source>
</reference>
<feature type="region of interest" description="Disordered" evidence="1">
    <location>
        <begin position="203"/>
        <end position="245"/>
    </location>
</feature>
<reference evidence="2" key="1">
    <citation type="submission" date="2016-10" db="EMBL/GenBank/DDBJ databases">
        <authorList>
            <person name="de Groot N.N."/>
        </authorList>
    </citation>
    <scope>NUCLEOTIDE SEQUENCE [LARGE SCALE GENOMIC DNA]</scope>
    <source>
        <strain evidence="2">CCBAU85039</strain>
    </source>
</reference>
<evidence type="ECO:0008006" key="6">
    <source>
        <dbReference type="Google" id="ProtNLM"/>
    </source>
</evidence>
<dbReference type="Gene3D" id="2.40.50.90">
    <property type="match status" value="1"/>
</dbReference>
<evidence type="ECO:0000256" key="1">
    <source>
        <dbReference type="SAM" id="MobiDB-lite"/>
    </source>
</evidence>
<gene>
    <name evidence="2" type="ORF">RTCCBAU85039_4992</name>
    <name evidence="3" type="ORF">SAMN05216228_102622</name>
</gene>
<evidence type="ECO:0000313" key="3">
    <source>
        <dbReference type="EMBL" id="SEO81886.1"/>
    </source>
</evidence>
<dbReference type="EMBL" id="FNXB01000035">
    <property type="protein sequence ID" value="SEI13821.1"/>
    <property type="molecule type" value="Genomic_DNA"/>
</dbReference>
<proteinExistence type="predicted"/>
<dbReference type="Proteomes" id="UP000183063">
    <property type="component" value="Unassembled WGS sequence"/>
</dbReference>
<evidence type="ECO:0000313" key="4">
    <source>
        <dbReference type="Proteomes" id="UP000183063"/>
    </source>
</evidence>
<feature type="compositionally biased region" description="Low complexity" evidence="1">
    <location>
        <begin position="49"/>
        <end position="59"/>
    </location>
</feature>
<organism evidence="2 4">
    <name type="scientific">Rhizobium tibeticum</name>
    <dbReference type="NCBI Taxonomy" id="501024"/>
    <lineage>
        <taxon>Bacteria</taxon>
        <taxon>Pseudomonadati</taxon>
        <taxon>Pseudomonadota</taxon>
        <taxon>Alphaproteobacteria</taxon>
        <taxon>Hyphomicrobiales</taxon>
        <taxon>Rhizobiaceae</taxon>
        <taxon>Rhizobium/Agrobacterium group</taxon>
        <taxon>Rhizobium</taxon>
    </lineage>
</organism>
<dbReference type="AlphaFoldDB" id="A0A1H8STS6"/>
<feature type="region of interest" description="Disordered" evidence="1">
    <location>
        <begin position="36"/>
        <end position="60"/>
    </location>
</feature>
<dbReference type="SUPFAM" id="SSF50199">
    <property type="entry name" value="Staphylococcal nuclease"/>
    <property type="match status" value="1"/>
</dbReference>
<dbReference type="STRING" id="501024.RTCCBAU85039_4992"/>
<keyword evidence="5" id="KW-1185">Reference proteome</keyword>
<accession>A0A1H8STS6</accession>
<evidence type="ECO:0000313" key="5">
    <source>
        <dbReference type="Proteomes" id="UP000198939"/>
    </source>
</evidence>